<dbReference type="InParanoid" id="A0A1Y1Z6V2"/>
<dbReference type="AlphaFoldDB" id="A0A1Y1Z6V2"/>
<dbReference type="EMBL" id="MCFE01000024">
    <property type="protein sequence ID" value="ORY05535.1"/>
    <property type="molecule type" value="Genomic_DNA"/>
</dbReference>
<gene>
    <name evidence="1" type="ORF">K493DRAFT_375401</name>
</gene>
<comment type="caution">
    <text evidence="1">The sequence shown here is derived from an EMBL/GenBank/DDBJ whole genome shotgun (WGS) entry which is preliminary data.</text>
</comment>
<protein>
    <submittedName>
        <fullName evidence="1">Uncharacterized protein</fullName>
    </submittedName>
</protein>
<proteinExistence type="predicted"/>
<accession>A0A1Y1Z6V2</accession>
<organism evidence="1 2">
    <name type="scientific">Basidiobolus meristosporus CBS 931.73</name>
    <dbReference type="NCBI Taxonomy" id="1314790"/>
    <lineage>
        <taxon>Eukaryota</taxon>
        <taxon>Fungi</taxon>
        <taxon>Fungi incertae sedis</taxon>
        <taxon>Zoopagomycota</taxon>
        <taxon>Entomophthoromycotina</taxon>
        <taxon>Basidiobolomycetes</taxon>
        <taxon>Basidiobolales</taxon>
        <taxon>Basidiobolaceae</taxon>
        <taxon>Basidiobolus</taxon>
    </lineage>
</organism>
<evidence type="ECO:0000313" key="2">
    <source>
        <dbReference type="Proteomes" id="UP000193498"/>
    </source>
</evidence>
<reference evidence="1 2" key="1">
    <citation type="submission" date="2016-07" db="EMBL/GenBank/DDBJ databases">
        <title>Pervasive Adenine N6-methylation of Active Genes in Fungi.</title>
        <authorList>
            <consortium name="DOE Joint Genome Institute"/>
            <person name="Mondo S.J."/>
            <person name="Dannebaum R.O."/>
            <person name="Kuo R.C."/>
            <person name="Labutti K."/>
            <person name="Haridas S."/>
            <person name="Kuo A."/>
            <person name="Salamov A."/>
            <person name="Ahrendt S.R."/>
            <person name="Lipzen A."/>
            <person name="Sullivan W."/>
            <person name="Andreopoulos W.B."/>
            <person name="Clum A."/>
            <person name="Lindquist E."/>
            <person name="Daum C."/>
            <person name="Ramamoorthy G.K."/>
            <person name="Gryganskyi A."/>
            <person name="Culley D."/>
            <person name="Magnuson J.K."/>
            <person name="James T.Y."/>
            <person name="O'Malley M.A."/>
            <person name="Stajich J.E."/>
            <person name="Spatafora J.W."/>
            <person name="Visel A."/>
            <person name="Grigoriev I.V."/>
        </authorList>
    </citation>
    <scope>NUCLEOTIDE SEQUENCE [LARGE SCALE GENOMIC DNA]</scope>
    <source>
        <strain evidence="1 2">CBS 931.73</strain>
    </source>
</reference>
<name>A0A1Y1Z6V2_9FUNG</name>
<dbReference type="SUPFAM" id="SSF47954">
    <property type="entry name" value="Cyclin-like"/>
    <property type="match status" value="1"/>
</dbReference>
<dbReference type="Gene3D" id="1.10.472.10">
    <property type="entry name" value="Cyclin-like"/>
    <property type="match status" value="1"/>
</dbReference>
<keyword evidence="2" id="KW-1185">Reference proteome</keyword>
<evidence type="ECO:0000313" key="1">
    <source>
        <dbReference type="EMBL" id="ORY05535.1"/>
    </source>
</evidence>
<sequence length="389" mass="44625">MSYSSRYDPEDWNEFDSSDYTEDFGLAEAHFFSIKQIVNDLTVMTGNSLKRPGLGFSEPLRVSGLTSQKPRLSTNLEHVVPLKVQELSPFSSANSTPYSQDNFNVFPEPLVYSSPTRKKTREVNCDVVVIEPHRLISTECCWMSTNLSPESQSRYGECLEFTDCGTYIEYTSSPVTLEPEYEVEKYWIRLKTTDSFRKMLYMEKEYSNLDKIVEADWRIGIDIILQLTQEFNFHIETVFHATSYFIQCLTNCAVACQVGPRNLAIASFVIAGKSCEEELDGLIHRTYEKELLKLLDWSTSVITPYMILAELVSSDVMELLLDFIEKCWLIAVVDWRFLEFSASVLTISALSLVTEEKGIDLEFGEVWSVDWNQIELCTGLLRGVKRRET</sequence>
<dbReference type="InterPro" id="IPR036915">
    <property type="entry name" value="Cyclin-like_sf"/>
</dbReference>
<dbReference type="Proteomes" id="UP000193498">
    <property type="component" value="Unassembled WGS sequence"/>
</dbReference>